<dbReference type="Pfam" id="PF12937">
    <property type="entry name" value="F-box-like"/>
    <property type="match status" value="1"/>
</dbReference>
<dbReference type="InterPro" id="IPR036047">
    <property type="entry name" value="F-box-like_dom_sf"/>
</dbReference>
<organism evidence="3 4">
    <name type="scientific">Crucibulum laeve</name>
    <dbReference type="NCBI Taxonomy" id="68775"/>
    <lineage>
        <taxon>Eukaryota</taxon>
        <taxon>Fungi</taxon>
        <taxon>Dikarya</taxon>
        <taxon>Basidiomycota</taxon>
        <taxon>Agaricomycotina</taxon>
        <taxon>Agaricomycetes</taxon>
        <taxon>Agaricomycetidae</taxon>
        <taxon>Agaricales</taxon>
        <taxon>Agaricineae</taxon>
        <taxon>Nidulariaceae</taxon>
        <taxon>Crucibulum</taxon>
    </lineage>
</organism>
<dbReference type="SUPFAM" id="SSF81383">
    <property type="entry name" value="F-box domain"/>
    <property type="match status" value="1"/>
</dbReference>
<evidence type="ECO:0000256" key="1">
    <source>
        <dbReference type="SAM" id="MobiDB-lite"/>
    </source>
</evidence>
<dbReference type="Gene3D" id="1.20.1280.50">
    <property type="match status" value="1"/>
</dbReference>
<feature type="domain" description="F-box" evidence="2">
    <location>
        <begin position="60"/>
        <end position="112"/>
    </location>
</feature>
<evidence type="ECO:0000313" key="4">
    <source>
        <dbReference type="Proteomes" id="UP000308652"/>
    </source>
</evidence>
<reference evidence="3 4" key="1">
    <citation type="journal article" date="2019" name="Nat. Ecol. Evol.">
        <title>Megaphylogeny resolves global patterns of mushroom evolution.</title>
        <authorList>
            <person name="Varga T."/>
            <person name="Krizsan K."/>
            <person name="Foldi C."/>
            <person name="Dima B."/>
            <person name="Sanchez-Garcia M."/>
            <person name="Sanchez-Ramirez S."/>
            <person name="Szollosi G.J."/>
            <person name="Szarkandi J.G."/>
            <person name="Papp V."/>
            <person name="Albert L."/>
            <person name="Andreopoulos W."/>
            <person name="Angelini C."/>
            <person name="Antonin V."/>
            <person name="Barry K.W."/>
            <person name="Bougher N.L."/>
            <person name="Buchanan P."/>
            <person name="Buyck B."/>
            <person name="Bense V."/>
            <person name="Catcheside P."/>
            <person name="Chovatia M."/>
            <person name="Cooper J."/>
            <person name="Damon W."/>
            <person name="Desjardin D."/>
            <person name="Finy P."/>
            <person name="Geml J."/>
            <person name="Haridas S."/>
            <person name="Hughes K."/>
            <person name="Justo A."/>
            <person name="Karasinski D."/>
            <person name="Kautmanova I."/>
            <person name="Kiss B."/>
            <person name="Kocsube S."/>
            <person name="Kotiranta H."/>
            <person name="LaButti K.M."/>
            <person name="Lechner B.E."/>
            <person name="Liimatainen K."/>
            <person name="Lipzen A."/>
            <person name="Lukacs Z."/>
            <person name="Mihaltcheva S."/>
            <person name="Morgado L.N."/>
            <person name="Niskanen T."/>
            <person name="Noordeloos M.E."/>
            <person name="Ohm R.A."/>
            <person name="Ortiz-Santana B."/>
            <person name="Ovrebo C."/>
            <person name="Racz N."/>
            <person name="Riley R."/>
            <person name="Savchenko A."/>
            <person name="Shiryaev A."/>
            <person name="Soop K."/>
            <person name="Spirin V."/>
            <person name="Szebenyi C."/>
            <person name="Tomsovsky M."/>
            <person name="Tulloss R.E."/>
            <person name="Uehling J."/>
            <person name="Grigoriev I.V."/>
            <person name="Vagvolgyi C."/>
            <person name="Papp T."/>
            <person name="Martin F.M."/>
            <person name="Miettinen O."/>
            <person name="Hibbett D.S."/>
            <person name="Nagy L.G."/>
        </authorList>
    </citation>
    <scope>NUCLEOTIDE SEQUENCE [LARGE SCALE GENOMIC DNA]</scope>
    <source>
        <strain evidence="3 4">CBS 166.37</strain>
    </source>
</reference>
<feature type="compositionally biased region" description="Polar residues" evidence="1">
    <location>
        <begin position="1"/>
        <end position="24"/>
    </location>
</feature>
<dbReference type="STRING" id="68775.A0A5C3M2Z5"/>
<gene>
    <name evidence="3" type="ORF">BDQ12DRAFT_628705</name>
</gene>
<evidence type="ECO:0000313" key="3">
    <source>
        <dbReference type="EMBL" id="TFK39789.1"/>
    </source>
</evidence>
<proteinExistence type="predicted"/>
<dbReference type="InterPro" id="IPR032675">
    <property type="entry name" value="LRR_dom_sf"/>
</dbReference>
<dbReference type="SUPFAM" id="SSF52047">
    <property type="entry name" value="RNI-like"/>
    <property type="match status" value="1"/>
</dbReference>
<dbReference type="InterPro" id="IPR001810">
    <property type="entry name" value="F-box_dom"/>
</dbReference>
<evidence type="ECO:0000259" key="2">
    <source>
        <dbReference type="Pfam" id="PF12937"/>
    </source>
</evidence>
<sequence length="615" mass="69176">MKVTSATRPHFSRSITNNSNSGSPGNKECEAQRRIDQEIAKHEETIQALKSRRNSYALTCQLPPEILCKIFLACSFTTSTYSPYNWIIVTQICRHWRAVGLSCPELWSNIVMSRPRWVGEMVRRSKMAAISVNADVKYLPPKMVEALHLVLGQIPRTRELSLTSVQKSVIDRFLGELSNPAPILECLVLAALRNDYGMDENLVIPENLLQGDAPRLRSLDLSFCDIKWNSPLLKGLTSLRINHTSVDARPSMSELLDVMEQLPDLQKLDLSQCLPLTGDNAPTGAPDRIISLSYLSLLSVSATVPESENFLRRIALPPNTTVKLVCKATAATNNKFSGILSIFASAKRLPSNGNAHPRLPIRSLQISCRHSSAVLVKAWPDVISDISSVRPAPIDLTLHAFDSTKTYSILADIYQTLPLEQLRILCVNDANFDFDAESWVKTFGRLRHLDTIQISGYSTHELISALTFDFPVKSLSTEVSDKPYATHRKRKSADVPETSFPALQKLLIHNTDFDGDHTEAYFEVEGLVDCLIERYERGVEIRKLGIEDCTHLLEEHVDQFREIVVDLEWDEVEQGFSEEYDFDEEEDEDYYTDGYGGDHFIGSDDDYIGAFGGYW</sequence>
<accession>A0A5C3M2Z5</accession>
<feature type="region of interest" description="Disordered" evidence="1">
    <location>
        <begin position="1"/>
        <end position="30"/>
    </location>
</feature>
<name>A0A5C3M2Z5_9AGAR</name>
<dbReference type="Proteomes" id="UP000308652">
    <property type="component" value="Unassembled WGS sequence"/>
</dbReference>
<protein>
    <recommendedName>
        <fullName evidence="2">F-box domain-containing protein</fullName>
    </recommendedName>
</protein>
<dbReference type="OrthoDB" id="3156934at2759"/>
<dbReference type="Gene3D" id="3.80.10.10">
    <property type="entry name" value="Ribonuclease Inhibitor"/>
    <property type="match status" value="1"/>
</dbReference>
<dbReference type="AlphaFoldDB" id="A0A5C3M2Z5"/>
<dbReference type="EMBL" id="ML213598">
    <property type="protein sequence ID" value="TFK39789.1"/>
    <property type="molecule type" value="Genomic_DNA"/>
</dbReference>
<keyword evidence="4" id="KW-1185">Reference proteome</keyword>